<feature type="domain" description="2-C-methyl-D-erythritol 2,4-cyclodiphosphate synthase" evidence="9">
    <location>
        <begin position="39"/>
        <end position="211"/>
    </location>
</feature>
<dbReference type="Gene3D" id="3.30.1330.50">
    <property type="entry name" value="2-C-methyl-D-erythritol 2,4-cyclodiphosphate synthase"/>
    <property type="match status" value="1"/>
</dbReference>
<protein>
    <recommendedName>
        <fullName evidence="4 8">2-C-methyl-D-erythritol 2,4-cyclodiphosphate synthase</fullName>
        <ecNumber evidence="4 8">4.6.1.12</ecNumber>
    </recommendedName>
</protein>
<comment type="similarity">
    <text evidence="8">Belongs to the IspF family.</text>
</comment>
<dbReference type="GO" id="GO:0019288">
    <property type="term" value="P:isopentenyl diphosphate biosynthetic process, methylerythritol 4-phosphate pathway"/>
    <property type="evidence" value="ECO:0007669"/>
    <property type="project" value="UniProtKB-UniPathway"/>
</dbReference>
<dbReference type="OrthoDB" id="2015434at2759"/>
<proteinExistence type="inferred from homology"/>
<evidence type="ECO:0000313" key="11">
    <source>
        <dbReference type="Proteomes" id="UP000789595"/>
    </source>
</evidence>
<keyword evidence="11" id="KW-1185">Reference proteome</keyword>
<comment type="caution">
    <text evidence="10">The sequence shown here is derived from an EMBL/GenBank/DDBJ whole genome shotgun (WGS) entry which is preliminary data.</text>
</comment>
<evidence type="ECO:0000256" key="1">
    <source>
        <dbReference type="ARBA" id="ARBA00000200"/>
    </source>
</evidence>
<dbReference type="PANTHER" id="PTHR43181:SF1">
    <property type="entry name" value="2-C-METHYL-D-ERYTHRITOL 2,4-CYCLODIPHOSPHATE SYNTHASE, CHLOROPLASTIC"/>
    <property type="match status" value="1"/>
</dbReference>
<reference evidence="10" key="1">
    <citation type="submission" date="2021-11" db="EMBL/GenBank/DDBJ databases">
        <authorList>
            <consortium name="Genoscope - CEA"/>
            <person name="William W."/>
        </authorList>
    </citation>
    <scope>NUCLEOTIDE SEQUENCE</scope>
</reference>
<evidence type="ECO:0000256" key="4">
    <source>
        <dbReference type="ARBA" id="ARBA00012579"/>
    </source>
</evidence>
<name>A0A8J2S4J8_9STRA</name>
<dbReference type="EMBL" id="CAKKNE010000001">
    <property type="protein sequence ID" value="CAH0364632.1"/>
    <property type="molecule type" value="Genomic_DNA"/>
</dbReference>
<evidence type="ECO:0000256" key="2">
    <source>
        <dbReference type="ARBA" id="ARBA00001968"/>
    </source>
</evidence>
<keyword evidence="5" id="KW-0479">Metal-binding</keyword>
<dbReference type="GO" id="GO:0046872">
    <property type="term" value="F:metal ion binding"/>
    <property type="evidence" value="ECO:0007669"/>
    <property type="project" value="UniProtKB-KW"/>
</dbReference>
<evidence type="ECO:0000256" key="6">
    <source>
        <dbReference type="ARBA" id="ARBA00023229"/>
    </source>
</evidence>
<evidence type="ECO:0000256" key="5">
    <source>
        <dbReference type="ARBA" id="ARBA00022723"/>
    </source>
</evidence>
<gene>
    <name evidence="10" type="ORF">PECAL_1P10050</name>
</gene>
<dbReference type="EC" id="4.6.1.12" evidence="4 8"/>
<evidence type="ECO:0000256" key="8">
    <source>
        <dbReference type="RuleBase" id="RU004395"/>
    </source>
</evidence>
<dbReference type="UniPathway" id="UPA00056">
    <property type="reaction ID" value="UER00095"/>
</dbReference>
<dbReference type="Proteomes" id="UP000789595">
    <property type="component" value="Unassembled WGS sequence"/>
</dbReference>
<dbReference type="GO" id="GO:0016114">
    <property type="term" value="P:terpenoid biosynthetic process"/>
    <property type="evidence" value="ECO:0007669"/>
    <property type="project" value="InterPro"/>
</dbReference>
<evidence type="ECO:0000313" key="10">
    <source>
        <dbReference type="EMBL" id="CAH0364632.1"/>
    </source>
</evidence>
<evidence type="ECO:0000259" key="9">
    <source>
        <dbReference type="Pfam" id="PF02542"/>
    </source>
</evidence>
<keyword evidence="7 8" id="KW-0456">Lyase</keyword>
<comment type="catalytic activity">
    <reaction evidence="1 8">
        <text>4-CDP-2-C-methyl-D-erythritol 2-phosphate = 2-C-methyl-D-erythritol 2,4-cyclic diphosphate + CMP</text>
        <dbReference type="Rhea" id="RHEA:23864"/>
        <dbReference type="ChEBI" id="CHEBI:57919"/>
        <dbReference type="ChEBI" id="CHEBI:58483"/>
        <dbReference type="ChEBI" id="CHEBI:60377"/>
        <dbReference type="EC" id="4.6.1.12"/>
    </reaction>
</comment>
<comment type="cofactor">
    <cofactor evidence="2">
        <name>a divalent metal cation</name>
        <dbReference type="ChEBI" id="CHEBI:60240"/>
    </cofactor>
</comment>
<dbReference type="InterPro" id="IPR003526">
    <property type="entry name" value="MECDP_synthase"/>
</dbReference>
<dbReference type="SUPFAM" id="SSF69765">
    <property type="entry name" value="IpsF-like"/>
    <property type="match status" value="1"/>
</dbReference>
<dbReference type="InterPro" id="IPR020555">
    <property type="entry name" value="MECDP_synthase_CS"/>
</dbReference>
<accession>A0A8J2S4J8</accession>
<dbReference type="PANTHER" id="PTHR43181">
    <property type="entry name" value="2-C-METHYL-D-ERYTHRITOL 2,4-CYCLODIPHOSPHATE SYNTHASE, CHLOROPLASTIC"/>
    <property type="match status" value="1"/>
</dbReference>
<dbReference type="AlphaFoldDB" id="A0A8J2S4J8"/>
<organism evidence="10 11">
    <name type="scientific">Pelagomonas calceolata</name>
    <dbReference type="NCBI Taxonomy" id="35677"/>
    <lineage>
        <taxon>Eukaryota</taxon>
        <taxon>Sar</taxon>
        <taxon>Stramenopiles</taxon>
        <taxon>Ochrophyta</taxon>
        <taxon>Pelagophyceae</taxon>
        <taxon>Pelagomonadales</taxon>
        <taxon>Pelagomonadaceae</taxon>
        <taxon>Pelagomonas</taxon>
    </lineage>
</organism>
<dbReference type="GO" id="GO:0008685">
    <property type="term" value="F:2-C-methyl-D-erythritol 2,4-cyclodiphosphate synthase activity"/>
    <property type="evidence" value="ECO:0007669"/>
    <property type="project" value="UniProtKB-EC"/>
</dbReference>
<dbReference type="Pfam" id="PF02542">
    <property type="entry name" value="YgbB"/>
    <property type="match status" value="1"/>
</dbReference>
<comment type="pathway">
    <text evidence="3">Isoprenoid biosynthesis; isopentenyl diphosphate biosynthesis via DXP pathway; isopentenyl diphosphate from 1-deoxy-D-xylulose 5-phosphate: step 4/6.</text>
</comment>
<evidence type="ECO:0000256" key="7">
    <source>
        <dbReference type="ARBA" id="ARBA00023239"/>
    </source>
</evidence>
<keyword evidence="6 8" id="KW-0414">Isoprene biosynthesis</keyword>
<dbReference type="HAMAP" id="MF_00107">
    <property type="entry name" value="IspF"/>
    <property type="match status" value="1"/>
</dbReference>
<dbReference type="CDD" id="cd00554">
    <property type="entry name" value="MECDP_synthase"/>
    <property type="match status" value="1"/>
</dbReference>
<dbReference type="PROSITE" id="PS01350">
    <property type="entry name" value="ISPF"/>
    <property type="match status" value="1"/>
</dbReference>
<sequence length="215" mass="23610">MRRSRQRCAALVVITCASAYLQPRSTKRTTALHAKEPLLRIGHGYDIHRLDTREEAGQPIVIAGVRFDGSEGHAPDFELGCVAHSDGDVIYHSVVDAILGALTMPDIGCLFPDNDPRLKGADSSIFMEEAYKRMTDRGYRLGNCDVTLICQKPRVNVDAVGGGLVKEKMVGNVAELLHTDVSMVNVKARTHEKVDSVGECRAIECHVVLTLERED</sequence>
<evidence type="ECO:0000256" key="3">
    <source>
        <dbReference type="ARBA" id="ARBA00004709"/>
    </source>
</evidence>
<dbReference type="InterPro" id="IPR036571">
    <property type="entry name" value="MECDP_synthase_sf"/>
</dbReference>
<dbReference type="NCBIfam" id="TIGR00151">
    <property type="entry name" value="ispF"/>
    <property type="match status" value="1"/>
</dbReference>